<dbReference type="HOGENOM" id="CLU_013985_1_0_6"/>
<dbReference type="PANTHER" id="PTHR43610:SF1">
    <property type="entry name" value="N-ACETYLTRANSFERASE DOMAIN-CONTAINING PROTEIN"/>
    <property type="match status" value="1"/>
</dbReference>
<sequence>MELIPCIGCLDEIENIGVSMKKITEWVILSGKFVTLVPLEYNRHDEFVRAIEEGQLHQLWYTNIPEPANVKADIERRLALHEQGSMLPFTVIDNQTGVAVGMTTYMNIDAKTPRLEIGSTWYARSAQRTPINTEAKYLLLEYAFEQLGGVAVEFRTHFLNHQSRRAIERLGAKLDGILRSHLRAKDGSIRDTCVYSMLASEWPAIKTHLLWLMAKPR</sequence>
<protein>
    <recommendedName>
        <fullName evidence="1">N-acetyltransferase domain-containing protein</fullName>
    </recommendedName>
</protein>
<dbReference type="GO" id="GO:0016747">
    <property type="term" value="F:acyltransferase activity, transferring groups other than amino-acyl groups"/>
    <property type="evidence" value="ECO:0007669"/>
    <property type="project" value="InterPro"/>
</dbReference>
<accession>A0A077P4H4</accession>
<dbReference type="SUPFAM" id="SSF55729">
    <property type="entry name" value="Acyl-CoA N-acyltransferases (Nat)"/>
    <property type="match status" value="1"/>
</dbReference>
<organism evidence="2">
    <name type="scientific">Xenorhabdus bovienii str. oregonense</name>
    <dbReference type="NCBI Taxonomy" id="1398202"/>
    <lineage>
        <taxon>Bacteria</taxon>
        <taxon>Pseudomonadati</taxon>
        <taxon>Pseudomonadota</taxon>
        <taxon>Gammaproteobacteria</taxon>
        <taxon>Enterobacterales</taxon>
        <taxon>Morganellaceae</taxon>
        <taxon>Xenorhabdus</taxon>
    </lineage>
</organism>
<dbReference type="Gene3D" id="3.40.630.30">
    <property type="match status" value="1"/>
</dbReference>
<feature type="domain" description="N-acetyltransferase" evidence="1">
    <location>
        <begin position="46"/>
        <end position="200"/>
    </location>
</feature>
<comment type="caution">
    <text evidence="2">The sequence shown here is derived from an EMBL/GenBank/DDBJ whole genome shotgun (WGS) entry which is preliminary data.</text>
</comment>
<dbReference type="PANTHER" id="PTHR43610">
    <property type="entry name" value="BLL6696 PROTEIN"/>
    <property type="match status" value="1"/>
</dbReference>
<dbReference type="AlphaFoldDB" id="A0A077P4H4"/>
<dbReference type="Pfam" id="PF13302">
    <property type="entry name" value="Acetyltransf_3"/>
    <property type="match status" value="1"/>
</dbReference>
<reference evidence="2" key="1">
    <citation type="submission" date="2013-07" db="EMBL/GenBank/DDBJ databases">
        <title>Sub-species coevolution in mutualistic symbiosis.</title>
        <authorList>
            <person name="Murfin K."/>
            <person name="Klassen J."/>
            <person name="Lee M."/>
            <person name="Forst S."/>
            <person name="Stock P."/>
            <person name="Goodrich-Blair H."/>
        </authorList>
    </citation>
    <scope>NUCLEOTIDE SEQUENCE [LARGE SCALE GENOMIC DNA]</scope>
    <source>
        <strain evidence="2">Oregonense</strain>
    </source>
</reference>
<gene>
    <name evidence="2" type="ORF">XBO1_1940009</name>
</gene>
<proteinExistence type="predicted"/>
<dbReference type="InterPro" id="IPR016181">
    <property type="entry name" value="Acyl_CoA_acyltransferase"/>
</dbReference>
<dbReference type="InterPro" id="IPR000182">
    <property type="entry name" value="GNAT_dom"/>
</dbReference>
<name>A0A077P4H4_XENBV</name>
<evidence type="ECO:0000259" key="1">
    <source>
        <dbReference type="PROSITE" id="PS51186"/>
    </source>
</evidence>
<evidence type="ECO:0000313" key="2">
    <source>
        <dbReference type="EMBL" id="CDH05493.1"/>
    </source>
</evidence>
<dbReference type="PROSITE" id="PS51186">
    <property type="entry name" value="GNAT"/>
    <property type="match status" value="1"/>
</dbReference>
<dbReference type="Proteomes" id="UP000028483">
    <property type="component" value="Unassembled WGS sequence"/>
</dbReference>
<dbReference type="EMBL" id="CBSX010000106">
    <property type="protein sequence ID" value="CDH05493.1"/>
    <property type="molecule type" value="Genomic_DNA"/>
</dbReference>